<dbReference type="GeneID" id="77924812"/>
<organism evidence="1 2">
    <name type="scientific">Mycobacterium phage Onyinye</name>
    <dbReference type="NCBI Taxonomy" id="2686235"/>
    <lineage>
        <taxon>Viruses</taxon>
        <taxon>Duplodnaviria</taxon>
        <taxon>Heunggongvirae</taxon>
        <taxon>Uroviricota</taxon>
        <taxon>Caudoviricetes</taxon>
        <taxon>Onyinyevirus</taxon>
        <taxon>Onyinyevirus onyinye</taxon>
    </lineage>
</organism>
<proteinExistence type="predicted"/>
<keyword evidence="2" id="KW-1185">Reference proteome</keyword>
<dbReference type="KEGG" id="vg:77924812"/>
<name>A0A6B9LDA9_9CAUD</name>
<evidence type="ECO:0000313" key="2">
    <source>
        <dbReference type="Proteomes" id="UP000463915"/>
    </source>
</evidence>
<reference evidence="1 2" key="1">
    <citation type="submission" date="2019-12" db="EMBL/GenBank/DDBJ databases">
        <authorList>
            <person name="Ayuk M.A."/>
            <person name="Robinson C.J."/>
            <person name="Anderson W.A."/>
            <person name="Ullah H."/>
            <person name="Gugssa A."/>
            <person name="Somiranjan G."/>
            <person name="Allen A."/>
            <person name="Lourds M.F."/>
            <person name="Quagraine B.K."/>
            <person name="Smith M."/>
            <person name="Moore M."/>
            <person name="Oliver J."/>
            <person name="Irabor E."/>
            <person name="Roy S.D."/>
            <person name="Bassey G."/>
            <person name="Louis B.N."/>
            <person name="Adu D."/>
            <person name="Akhimien C.E."/>
            <person name="Annor K."/>
            <person name="Archibald A."/>
            <person name="Ashagre K.C."/>
            <person name="Baity M.R."/>
            <person name="Barnes K.J."/>
            <person name="Barrios L.E."/>
            <person name="Black A.C."/>
            <person name="Bowen'Kauth M.S."/>
            <person name="Bowman K.N."/>
            <person name="Breaux D.L."/>
            <person name="Brooks J.A."/>
            <person name="Bwayili H.A."/>
            <person name="Caine T."/>
            <person name="Williams A.Y."/>
            <person name="Norris L.J."/>
            <person name="Nwozo E.O."/>
            <person name="Prosper P.L."/>
            <person name="Rankin N.A."/>
            <person name="Richardson K.M."/>
            <person name="Robinson D.M."/>
            <person name="Salters D.J."/>
            <person name="Savage M.A."/>
            <person name="Solomon S.M."/>
            <person name="Williams L.R."/>
            <person name="Curtis N."/>
            <person name="Garlena R.A."/>
            <person name="Russell D.A."/>
            <person name="Pope W.H."/>
            <person name="Jacobs-Sera D."/>
            <person name="Hatfull G.F."/>
        </authorList>
    </citation>
    <scope>NUCLEOTIDE SEQUENCE [LARGE SCALE GENOMIC DNA]</scope>
</reference>
<evidence type="ECO:0000313" key="1">
    <source>
        <dbReference type="EMBL" id="QHB37421.1"/>
    </source>
</evidence>
<gene>
    <name evidence="1" type="primary">15</name>
    <name evidence="1" type="ORF">SEA_ONYINYE_15</name>
</gene>
<accession>A0A6B9LDA9</accession>
<dbReference type="RefSeq" id="YP_010649264.1">
    <property type="nucleotide sequence ID" value="NC_070765.1"/>
</dbReference>
<dbReference type="Proteomes" id="UP000463915">
    <property type="component" value="Segment"/>
</dbReference>
<dbReference type="EMBL" id="MN813687">
    <property type="protein sequence ID" value="QHB37421.1"/>
    <property type="molecule type" value="Genomic_DNA"/>
</dbReference>
<protein>
    <submittedName>
        <fullName evidence="1">Uncharacterized protein</fullName>
    </submittedName>
</protein>
<sequence>MPRITTDPGILAAARNAIEILLRFKGVEVAVVRRGEPIAKPGGGHDRAPSVFLAPQTFAMSQLGDDEAIDGDNGDTPILKRVYALTARHDADLQADDTWEDDEAVYRVDTVNSSNGFKVSATVVGFVKVGE</sequence>